<gene>
    <name evidence="4" type="ORF">CUNI_LOCUS8308</name>
</gene>
<feature type="domain" description="C1q" evidence="3">
    <location>
        <begin position="6"/>
        <end position="142"/>
    </location>
</feature>
<dbReference type="Pfam" id="PF00386">
    <property type="entry name" value="C1q"/>
    <property type="match status" value="1"/>
</dbReference>
<dbReference type="PROSITE" id="PS50871">
    <property type="entry name" value="C1Q"/>
    <property type="match status" value="1"/>
</dbReference>
<comment type="caution">
    <text evidence="4">The sequence shown here is derived from an EMBL/GenBank/DDBJ whole genome shotgun (WGS) entry which is preliminary data.</text>
</comment>
<accession>A0A8S3Z575</accession>
<comment type="subcellular location">
    <subcellularLocation>
        <location evidence="1">Secreted</location>
    </subcellularLocation>
</comment>
<organism evidence="4 5">
    <name type="scientific">Candidula unifasciata</name>
    <dbReference type="NCBI Taxonomy" id="100452"/>
    <lineage>
        <taxon>Eukaryota</taxon>
        <taxon>Metazoa</taxon>
        <taxon>Spiralia</taxon>
        <taxon>Lophotrochozoa</taxon>
        <taxon>Mollusca</taxon>
        <taxon>Gastropoda</taxon>
        <taxon>Heterobranchia</taxon>
        <taxon>Euthyneura</taxon>
        <taxon>Panpulmonata</taxon>
        <taxon>Eupulmonata</taxon>
        <taxon>Stylommatophora</taxon>
        <taxon>Helicina</taxon>
        <taxon>Helicoidea</taxon>
        <taxon>Geomitridae</taxon>
        <taxon>Candidula</taxon>
    </lineage>
</organism>
<evidence type="ECO:0000256" key="1">
    <source>
        <dbReference type="ARBA" id="ARBA00004613"/>
    </source>
</evidence>
<name>A0A8S3Z575_9EUPU</name>
<dbReference type="PANTHER" id="PTHR15427">
    <property type="entry name" value="EMILIN ELASTIN MICROFIBRIL INTERFACE-LOCATED PROTEIN ELASTIN MICROFIBRIL INTERFACER"/>
    <property type="match status" value="1"/>
</dbReference>
<dbReference type="InterPro" id="IPR008983">
    <property type="entry name" value="Tumour_necrosis_fac-like_dom"/>
</dbReference>
<dbReference type="Gene3D" id="2.60.120.40">
    <property type="match status" value="1"/>
</dbReference>
<dbReference type="SMART" id="SM00110">
    <property type="entry name" value="C1Q"/>
    <property type="match status" value="1"/>
</dbReference>
<sequence length="147" mass="16298">MALAQVEAGQIAFSVAFREETTLLADKVVKYSHIYTNHGGAYSKAAGIFRVPRNGMYVFNLHGKTQSGKELHLDLYHNDKYLISAFTRDSSQSQSGANSVVLRLIKGDEIYVKTRGAASVFGRPETTYVVFNGFILGLLSIPDEYRD</sequence>
<dbReference type="PANTHER" id="PTHR15427:SF33">
    <property type="entry name" value="COLLAGEN IV NC1 DOMAIN-CONTAINING PROTEIN"/>
    <property type="match status" value="1"/>
</dbReference>
<dbReference type="InterPro" id="IPR050392">
    <property type="entry name" value="Collagen/C1q_domain"/>
</dbReference>
<dbReference type="AlphaFoldDB" id="A0A8S3Z575"/>
<reference evidence="4" key="1">
    <citation type="submission" date="2021-04" db="EMBL/GenBank/DDBJ databases">
        <authorList>
            <consortium name="Molecular Ecology Group"/>
        </authorList>
    </citation>
    <scope>NUCLEOTIDE SEQUENCE</scope>
</reference>
<dbReference type="GO" id="GO:0005581">
    <property type="term" value="C:collagen trimer"/>
    <property type="evidence" value="ECO:0007669"/>
    <property type="project" value="UniProtKB-KW"/>
</dbReference>
<evidence type="ECO:0000259" key="3">
    <source>
        <dbReference type="PROSITE" id="PS50871"/>
    </source>
</evidence>
<dbReference type="InterPro" id="IPR001073">
    <property type="entry name" value="C1q_dom"/>
</dbReference>
<evidence type="ECO:0000256" key="2">
    <source>
        <dbReference type="ARBA" id="ARBA00022525"/>
    </source>
</evidence>
<protein>
    <recommendedName>
        <fullName evidence="3">C1q domain-containing protein</fullName>
    </recommendedName>
</protein>
<dbReference type="EMBL" id="CAJHNH020001356">
    <property type="protein sequence ID" value="CAG5122750.1"/>
    <property type="molecule type" value="Genomic_DNA"/>
</dbReference>
<evidence type="ECO:0000313" key="5">
    <source>
        <dbReference type="Proteomes" id="UP000678393"/>
    </source>
</evidence>
<evidence type="ECO:0000313" key="4">
    <source>
        <dbReference type="EMBL" id="CAG5122750.1"/>
    </source>
</evidence>
<dbReference type="PRINTS" id="PR00007">
    <property type="entry name" value="COMPLEMNTC1Q"/>
</dbReference>
<keyword evidence="2" id="KW-0964">Secreted</keyword>
<keyword evidence="5" id="KW-1185">Reference proteome</keyword>
<dbReference type="Proteomes" id="UP000678393">
    <property type="component" value="Unassembled WGS sequence"/>
</dbReference>
<proteinExistence type="predicted"/>
<dbReference type="SUPFAM" id="SSF49842">
    <property type="entry name" value="TNF-like"/>
    <property type="match status" value="1"/>
</dbReference>
<dbReference type="OrthoDB" id="10009278at2759"/>